<reference evidence="2" key="1">
    <citation type="journal article" date="2019" name="Int. J. Syst. Evol. Microbiol.">
        <title>The Global Catalogue of Microorganisms (GCM) 10K type strain sequencing project: providing services to taxonomists for standard genome sequencing and annotation.</title>
        <authorList>
            <consortium name="The Broad Institute Genomics Platform"/>
            <consortium name="The Broad Institute Genome Sequencing Center for Infectious Disease"/>
            <person name="Wu L."/>
            <person name="Ma J."/>
        </authorList>
    </citation>
    <scope>NUCLEOTIDE SEQUENCE [LARGE SCALE GENOMIC DNA]</scope>
    <source>
        <strain evidence="2">JCM 16545</strain>
    </source>
</reference>
<dbReference type="Gene3D" id="1.10.1200.10">
    <property type="entry name" value="ACP-like"/>
    <property type="match status" value="1"/>
</dbReference>
<organism evidence="1 2">
    <name type="scientific">Rubritalea spongiae</name>
    <dbReference type="NCBI Taxonomy" id="430797"/>
    <lineage>
        <taxon>Bacteria</taxon>
        <taxon>Pseudomonadati</taxon>
        <taxon>Verrucomicrobiota</taxon>
        <taxon>Verrucomicrobiia</taxon>
        <taxon>Verrucomicrobiales</taxon>
        <taxon>Rubritaleaceae</taxon>
        <taxon>Rubritalea</taxon>
    </lineage>
</organism>
<evidence type="ECO:0000313" key="2">
    <source>
        <dbReference type="Proteomes" id="UP001597297"/>
    </source>
</evidence>
<dbReference type="SUPFAM" id="SSF47336">
    <property type="entry name" value="ACP-like"/>
    <property type="match status" value="1"/>
</dbReference>
<protein>
    <submittedName>
        <fullName evidence="1">DUF6005 family protein</fullName>
    </submittedName>
</protein>
<dbReference type="Pfam" id="PF19468">
    <property type="entry name" value="DUF6005"/>
    <property type="match status" value="1"/>
</dbReference>
<dbReference type="RefSeq" id="WP_377094966.1">
    <property type="nucleotide sequence ID" value="NZ_JBHSJM010000001.1"/>
</dbReference>
<dbReference type="InterPro" id="IPR036736">
    <property type="entry name" value="ACP-like_sf"/>
</dbReference>
<proteinExistence type="predicted"/>
<dbReference type="Proteomes" id="UP001597297">
    <property type="component" value="Unassembled WGS sequence"/>
</dbReference>
<comment type="caution">
    <text evidence="1">The sequence shown here is derived from an EMBL/GenBank/DDBJ whole genome shotgun (WGS) entry which is preliminary data.</text>
</comment>
<evidence type="ECO:0000313" key="1">
    <source>
        <dbReference type="EMBL" id="MFD2275216.1"/>
    </source>
</evidence>
<dbReference type="EMBL" id="JBHUJC010000003">
    <property type="protein sequence ID" value="MFD2275216.1"/>
    <property type="molecule type" value="Genomic_DNA"/>
</dbReference>
<keyword evidence="2" id="KW-1185">Reference proteome</keyword>
<sequence length="416" mass="47619">MKRSEVLEVIERVLRQEMEHKHMELFHECAAISEDLQIDSVGMLQLLLHIELSAGLELPEDSFSFADVVTVKDLADLLLGHFEGAAEETATDEVTVHCLVSCFCDALKEKGIDYRPLYFGLWDAPFFYEKGRVFYHKLEIDHSLYIKGFECLYGAQVTQWYDHSQSQKENVDSFEGLLATKDSAEEVVAMVDMSKLPARENKYYQKVFPHYAIFEEVAVGKNLLMRDPDFRWSGEVERKQVLESMLIPSIGGGYSYNTEVLHEATRDEVARYFDATLNEQENVYQTLLRQCLDDYGSGSSAYPLSKLGEALQELPVIAIRKYAYEHAFAYYWLQQVYSEEQFERMCESIAELAEGFNQFHYLAMKYSVTGSASALQKASDSLKELDALEFAIKAELRTAHQSWVASFNKNREGVLA</sequence>
<accession>A0ABW5DYR8</accession>
<gene>
    <name evidence="1" type="ORF">ACFSQZ_01935</name>
</gene>
<name>A0ABW5DYR8_9BACT</name>
<dbReference type="InterPro" id="IPR046047">
    <property type="entry name" value="DUF6005"/>
</dbReference>